<sequence length="176" mass="21215">MFRPPNQTTYLFKILPLKSDFWESTTYEKTNYRHNVLIIAQDKNKHYFYFVPLVMPRTPQASFYALTVQHGRLKYHLLHDLVYRIDQQTFKNWIALNDDEINKRKQIAPKAKVQIWDMFAPRFQTLTNRLEYLNTTYSSHIDPAIERFDIYNIGTNTKLPSRQPKVCKNLFEIFEF</sequence>
<keyword evidence="2" id="KW-1185">Reference proteome</keyword>
<accession>A0A449B9Q3</accession>
<evidence type="ECO:0000313" key="2">
    <source>
        <dbReference type="Proteomes" id="UP000290876"/>
    </source>
</evidence>
<organism evidence="1 2">
    <name type="scientific">Mycoplasmopsis columbinasalis</name>
    <dbReference type="NCBI Taxonomy" id="114880"/>
    <lineage>
        <taxon>Bacteria</taxon>
        <taxon>Bacillati</taxon>
        <taxon>Mycoplasmatota</taxon>
        <taxon>Mycoplasmoidales</taxon>
        <taxon>Metamycoplasmataceae</taxon>
        <taxon>Mycoplasmopsis</taxon>
    </lineage>
</organism>
<dbReference type="KEGG" id="mcob:NCTC10184_00112"/>
<gene>
    <name evidence="1" type="ORF">NCTC10184_00112</name>
</gene>
<reference evidence="1 2" key="1">
    <citation type="submission" date="2019-01" db="EMBL/GenBank/DDBJ databases">
        <authorList>
            <consortium name="Pathogen Informatics"/>
        </authorList>
    </citation>
    <scope>NUCLEOTIDE SEQUENCE [LARGE SCALE GENOMIC DNA]</scope>
    <source>
        <strain evidence="1 2">NCTC10184</strain>
    </source>
</reference>
<proteinExistence type="predicted"/>
<evidence type="ECO:0000313" key="1">
    <source>
        <dbReference type="EMBL" id="VEU77899.1"/>
    </source>
</evidence>
<dbReference type="AlphaFoldDB" id="A0A449B9Q3"/>
<protein>
    <submittedName>
        <fullName evidence="1">Uncharacterized protein</fullName>
    </submittedName>
</protein>
<dbReference type="RefSeq" id="WP_129622757.1">
    <property type="nucleotide sequence ID" value="NZ_LR215043.1"/>
</dbReference>
<name>A0A449B9Q3_9BACT</name>
<dbReference type="EMBL" id="LR215043">
    <property type="protein sequence ID" value="VEU77899.1"/>
    <property type="molecule type" value="Genomic_DNA"/>
</dbReference>
<dbReference type="Proteomes" id="UP000290876">
    <property type="component" value="Chromosome"/>
</dbReference>